<name>A0A2H1VKQ1_SPOFR</name>
<organism evidence="4">
    <name type="scientific">Spodoptera frugiperda</name>
    <name type="common">Fall armyworm</name>
    <dbReference type="NCBI Taxonomy" id="7108"/>
    <lineage>
        <taxon>Eukaryota</taxon>
        <taxon>Metazoa</taxon>
        <taxon>Ecdysozoa</taxon>
        <taxon>Arthropoda</taxon>
        <taxon>Hexapoda</taxon>
        <taxon>Insecta</taxon>
        <taxon>Pterygota</taxon>
        <taxon>Neoptera</taxon>
        <taxon>Endopterygota</taxon>
        <taxon>Lepidoptera</taxon>
        <taxon>Glossata</taxon>
        <taxon>Ditrysia</taxon>
        <taxon>Noctuoidea</taxon>
        <taxon>Noctuidae</taxon>
        <taxon>Amphipyrinae</taxon>
        <taxon>Spodoptera</taxon>
    </lineage>
</organism>
<dbReference type="GO" id="GO:0046983">
    <property type="term" value="F:protein dimerization activity"/>
    <property type="evidence" value="ECO:0007669"/>
    <property type="project" value="InterPro"/>
</dbReference>
<dbReference type="CDD" id="cd19744">
    <property type="entry name" value="bHLH_TS_dAS-C_like"/>
    <property type="match status" value="1"/>
</dbReference>
<reference evidence="4" key="1">
    <citation type="submission" date="2016-07" db="EMBL/GenBank/DDBJ databases">
        <authorList>
            <person name="Bretaudeau A."/>
        </authorList>
    </citation>
    <scope>NUCLEOTIDE SEQUENCE</scope>
    <source>
        <strain evidence="4">Rice</strain>
        <tissue evidence="4">Whole body</tissue>
    </source>
</reference>
<sequence length="404" mass="45663">MSSIGVVVFRNSPLGKSQVLQESVNNSVNISNNDGNQNSTREIIIVRKKQKTPSVPTTVSVTSLVRAADTSSSTAPAAKKSRSCENNADESVRSPTPLAVARRNARERNRVRQVNDGFAALRRHIPEEVAAAFENANSNRGANKKLSKVETLRMAVEYIRNLENLLNIGHDKENSSRPSMESFPSPASSSPRENSQERSYYSLHSPAIEDEDMDEDELDGSMHISRQQYIDMQAAEQFQLVATPNLYEEEEGAGQPLTPSSDLLGHEEIAPNLLEGHFAFPNSAEQFTVIPERHYLSETDVPVTENDFEVKYSTIMNQQMHHSFTEDTSLPSIDPGLILNHNEYKFKAENTLLDEDQFNDDMELKKELPDIHVTPEDREQFEETLKWWQEKTRQARLLKHNNKN</sequence>
<accession>A0A2H1VKQ1</accession>
<protein>
    <submittedName>
        <fullName evidence="4">SFRICE_041159</fullName>
    </submittedName>
</protein>
<dbReference type="SMART" id="SM00353">
    <property type="entry name" value="HLH"/>
    <property type="match status" value="1"/>
</dbReference>
<dbReference type="InterPro" id="IPR050283">
    <property type="entry name" value="E-box_TF_Regulators"/>
</dbReference>
<feature type="domain" description="BHLH" evidence="3">
    <location>
        <begin position="98"/>
        <end position="162"/>
    </location>
</feature>
<dbReference type="PANTHER" id="PTHR23349:SF108">
    <property type="entry name" value="BHLH DOMAIN-CONTAINING PROTEIN"/>
    <property type="match status" value="1"/>
</dbReference>
<dbReference type="InterPro" id="IPR036638">
    <property type="entry name" value="HLH_DNA-bd_sf"/>
</dbReference>
<dbReference type="GO" id="GO:0000981">
    <property type="term" value="F:DNA-binding transcription factor activity, RNA polymerase II-specific"/>
    <property type="evidence" value="ECO:0007669"/>
    <property type="project" value="TreeGrafter"/>
</dbReference>
<dbReference type="GO" id="GO:0000977">
    <property type="term" value="F:RNA polymerase II transcription regulatory region sequence-specific DNA binding"/>
    <property type="evidence" value="ECO:0007669"/>
    <property type="project" value="TreeGrafter"/>
</dbReference>
<keyword evidence="1" id="KW-0238">DNA-binding</keyword>
<dbReference type="Pfam" id="PF00010">
    <property type="entry name" value="HLH"/>
    <property type="match status" value="1"/>
</dbReference>
<evidence type="ECO:0000259" key="3">
    <source>
        <dbReference type="PROSITE" id="PS50888"/>
    </source>
</evidence>
<dbReference type="EMBL" id="ODYU01003085">
    <property type="protein sequence ID" value="SOQ41397.1"/>
    <property type="molecule type" value="Genomic_DNA"/>
</dbReference>
<dbReference type="PANTHER" id="PTHR23349">
    <property type="entry name" value="BASIC HELIX-LOOP-HELIX TRANSCRIPTION FACTOR, TWIST"/>
    <property type="match status" value="1"/>
</dbReference>
<dbReference type="AlphaFoldDB" id="A0A2H1VKQ1"/>
<feature type="region of interest" description="Disordered" evidence="2">
    <location>
        <begin position="69"/>
        <end position="96"/>
    </location>
</feature>
<evidence type="ECO:0000313" key="4">
    <source>
        <dbReference type="EMBL" id="SOQ41397.1"/>
    </source>
</evidence>
<feature type="region of interest" description="Disordered" evidence="2">
    <location>
        <begin position="169"/>
        <end position="200"/>
    </location>
</feature>
<dbReference type="GO" id="GO:0032502">
    <property type="term" value="P:developmental process"/>
    <property type="evidence" value="ECO:0007669"/>
    <property type="project" value="TreeGrafter"/>
</dbReference>
<dbReference type="InterPro" id="IPR011598">
    <property type="entry name" value="bHLH_dom"/>
</dbReference>
<evidence type="ECO:0000256" key="1">
    <source>
        <dbReference type="ARBA" id="ARBA00023125"/>
    </source>
</evidence>
<dbReference type="PROSITE" id="PS50888">
    <property type="entry name" value="BHLH"/>
    <property type="match status" value="1"/>
</dbReference>
<feature type="compositionally biased region" description="Low complexity" evidence="2">
    <location>
        <begin position="178"/>
        <end position="191"/>
    </location>
</feature>
<dbReference type="Gene3D" id="4.10.280.10">
    <property type="entry name" value="Helix-loop-helix DNA-binding domain"/>
    <property type="match status" value="1"/>
</dbReference>
<evidence type="ECO:0000256" key="2">
    <source>
        <dbReference type="SAM" id="MobiDB-lite"/>
    </source>
</evidence>
<proteinExistence type="predicted"/>
<dbReference type="SUPFAM" id="SSF47459">
    <property type="entry name" value="HLH, helix-loop-helix DNA-binding domain"/>
    <property type="match status" value="1"/>
</dbReference>
<gene>
    <name evidence="4" type="ORF">SFRICE_041159</name>
</gene>
<feature type="compositionally biased region" description="Low complexity" evidence="2">
    <location>
        <begin position="69"/>
        <end position="78"/>
    </location>
</feature>